<dbReference type="EMBL" id="MLQQ01000002">
    <property type="protein sequence ID" value="OIJ15156.1"/>
    <property type="molecule type" value="Genomic_DNA"/>
</dbReference>
<sequence>MKDRLNLVYYHIQTNEKIHLSEKTKWDIESHVMSEVLERTLESKKEMEYWRNLYFKEKSGKELPKLYS</sequence>
<protein>
    <submittedName>
        <fullName evidence="1">Uncharacterized protein</fullName>
    </submittedName>
</protein>
<organism evidence="1 2">
    <name type="scientific">Anaerobacillus arseniciselenatis</name>
    <dbReference type="NCBI Taxonomy" id="85682"/>
    <lineage>
        <taxon>Bacteria</taxon>
        <taxon>Bacillati</taxon>
        <taxon>Bacillota</taxon>
        <taxon>Bacilli</taxon>
        <taxon>Bacillales</taxon>
        <taxon>Bacillaceae</taxon>
        <taxon>Anaerobacillus</taxon>
    </lineage>
</organism>
<proteinExistence type="predicted"/>
<reference evidence="1 2" key="1">
    <citation type="submission" date="2016-10" db="EMBL/GenBank/DDBJ databases">
        <title>Draft genome sequences of four alkaliphilic bacteria belonging to the Anaerobacillus genus.</title>
        <authorList>
            <person name="Bassil N.M."/>
            <person name="Lloyd J.R."/>
        </authorList>
    </citation>
    <scope>NUCLEOTIDE SEQUENCE [LARGE SCALE GENOMIC DNA]</scope>
    <source>
        <strain evidence="1 2">DSM 15340</strain>
    </source>
</reference>
<accession>A0A1S2LRZ6</accession>
<evidence type="ECO:0000313" key="2">
    <source>
        <dbReference type="Proteomes" id="UP000180098"/>
    </source>
</evidence>
<evidence type="ECO:0000313" key="1">
    <source>
        <dbReference type="EMBL" id="OIJ15156.1"/>
    </source>
</evidence>
<dbReference type="RefSeq" id="WP_071312260.1">
    <property type="nucleotide sequence ID" value="NZ_MLQQ01000002.1"/>
</dbReference>
<keyword evidence="2" id="KW-1185">Reference proteome</keyword>
<dbReference type="AlphaFoldDB" id="A0A1S2LRZ6"/>
<dbReference type="Proteomes" id="UP000180098">
    <property type="component" value="Unassembled WGS sequence"/>
</dbReference>
<dbReference type="OrthoDB" id="2995985at2"/>
<gene>
    <name evidence="1" type="ORF">BKP35_04710</name>
</gene>
<comment type="caution">
    <text evidence="1">The sequence shown here is derived from an EMBL/GenBank/DDBJ whole genome shotgun (WGS) entry which is preliminary data.</text>
</comment>
<name>A0A1S2LRZ6_9BACI</name>